<dbReference type="AlphaFoldDB" id="A0A915J0K2"/>
<evidence type="ECO:0000313" key="2">
    <source>
        <dbReference type="WBParaSite" id="nRc.2.0.1.t19991-RA"/>
    </source>
</evidence>
<dbReference type="Proteomes" id="UP000887565">
    <property type="component" value="Unplaced"/>
</dbReference>
<name>A0A915J0K2_ROMCU</name>
<proteinExistence type="predicted"/>
<reference evidence="2" key="1">
    <citation type="submission" date="2022-11" db="UniProtKB">
        <authorList>
            <consortium name="WormBaseParasite"/>
        </authorList>
    </citation>
    <scope>IDENTIFICATION</scope>
</reference>
<sequence length="98" mass="11610">MTDNTKKVVRRRTIITFEEIGHFFDDQSHNQAKLIVEHGSLRQHAYSAKDDEVQNYGMRCDFEQIILFCCMFLENIEIFSTEGCYDYHMDSHRIGDIL</sequence>
<keyword evidence="1" id="KW-1185">Reference proteome</keyword>
<dbReference type="WBParaSite" id="nRc.2.0.1.t19991-RA">
    <property type="protein sequence ID" value="nRc.2.0.1.t19991-RA"/>
    <property type="gene ID" value="nRc.2.0.1.g19991"/>
</dbReference>
<organism evidence="1 2">
    <name type="scientific">Romanomermis culicivorax</name>
    <name type="common">Nematode worm</name>
    <dbReference type="NCBI Taxonomy" id="13658"/>
    <lineage>
        <taxon>Eukaryota</taxon>
        <taxon>Metazoa</taxon>
        <taxon>Ecdysozoa</taxon>
        <taxon>Nematoda</taxon>
        <taxon>Enoplea</taxon>
        <taxon>Dorylaimia</taxon>
        <taxon>Mermithida</taxon>
        <taxon>Mermithoidea</taxon>
        <taxon>Mermithidae</taxon>
        <taxon>Romanomermis</taxon>
    </lineage>
</organism>
<protein>
    <submittedName>
        <fullName evidence="2">Uncharacterized protein</fullName>
    </submittedName>
</protein>
<evidence type="ECO:0000313" key="1">
    <source>
        <dbReference type="Proteomes" id="UP000887565"/>
    </source>
</evidence>
<accession>A0A915J0K2</accession>